<sequence length="393" mass="44445">MLQLQIVSFRKGSYLVVEGKENTDHFYIIQKGNVQCMKSSGSGLAPTMYGPGDFVGVVPCMSDHLQIETAIATTDVMAISVRKDQYPELISQNTPVALKIIKTFANRMRVMNEMLTKATLHSVVQDTYEQIFKVGNFYEKNALPDVAVYAYYQYLKTKPQGPNADLAKQKFVTLKPKTHAVYFEPTTEPTRQYPKDTMIFSEAQTGSDMFIIQRGEVSITKIVNGNEVTLAVLKKGDMFGEMALIENKPRSANALAHSDCTLMVINRSNFNQMVATQPQLIAKLTTTLADRLWSMYRQLDNATLTEPLAKMLDMLSLQLEKQRVKIGFSKLSMQTEFTPKDLANMCGLASEYQAKAIYDFEQYDQIRIENGKIFIKDAQELMKAAAFYRKQNK</sequence>
<dbReference type="AlphaFoldDB" id="A0A1H9CHP7"/>
<proteinExistence type="predicted"/>
<dbReference type="InterPro" id="IPR018490">
    <property type="entry name" value="cNMP-bd_dom_sf"/>
</dbReference>
<dbReference type="Gene3D" id="1.10.10.10">
    <property type="entry name" value="Winged helix-like DNA-binding domain superfamily/Winged helix DNA-binding domain"/>
    <property type="match status" value="1"/>
</dbReference>
<dbReference type="InterPro" id="IPR000595">
    <property type="entry name" value="cNMP-bd_dom"/>
</dbReference>
<dbReference type="InterPro" id="IPR036388">
    <property type="entry name" value="WH-like_DNA-bd_sf"/>
</dbReference>
<dbReference type="EMBL" id="FOFU01000002">
    <property type="protein sequence ID" value="SEQ00253.1"/>
    <property type="molecule type" value="Genomic_DNA"/>
</dbReference>
<dbReference type="GO" id="GO:0005829">
    <property type="term" value="C:cytosol"/>
    <property type="evidence" value="ECO:0007669"/>
    <property type="project" value="TreeGrafter"/>
</dbReference>
<dbReference type="InterPro" id="IPR018488">
    <property type="entry name" value="cNMP-bd_CS"/>
</dbReference>
<dbReference type="PROSITE" id="PS50042">
    <property type="entry name" value="CNMP_BINDING_3"/>
    <property type="match status" value="2"/>
</dbReference>
<dbReference type="PANTHER" id="PTHR24567:SF74">
    <property type="entry name" value="HTH-TYPE TRANSCRIPTIONAL REGULATOR ARCR"/>
    <property type="match status" value="1"/>
</dbReference>
<dbReference type="InterPro" id="IPR014710">
    <property type="entry name" value="RmlC-like_jellyroll"/>
</dbReference>
<dbReference type="Gene3D" id="2.60.120.10">
    <property type="entry name" value="Jelly Rolls"/>
    <property type="match status" value="2"/>
</dbReference>
<dbReference type="Proteomes" id="UP000182360">
    <property type="component" value="Unassembled WGS sequence"/>
</dbReference>
<dbReference type="InterPro" id="IPR036390">
    <property type="entry name" value="WH_DNA-bd_sf"/>
</dbReference>
<organism evidence="2 3">
    <name type="scientific">Treponema bryantii</name>
    <dbReference type="NCBI Taxonomy" id="163"/>
    <lineage>
        <taxon>Bacteria</taxon>
        <taxon>Pseudomonadati</taxon>
        <taxon>Spirochaetota</taxon>
        <taxon>Spirochaetia</taxon>
        <taxon>Spirochaetales</taxon>
        <taxon>Treponemataceae</taxon>
        <taxon>Treponema</taxon>
    </lineage>
</organism>
<dbReference type="OrthoDB" id="305756at2"/>
<dbReference type="InterPro" id="IPR050397">
    <property type="entry name" value="Env_Response_Regulators"/>
</dbReference>
<dbReference type="PROSITE" id="PS00889">
    <property type="entry name" value="CNMP_BINDING_2"/>
    <property type="match status" value="1"/>
</dbReference>
<dbReference type="SUPFAM" id="SSF51206">
    <property type="entry name" value="cAMP-binding domain-like"/>
    <property type="match status" value="2"/>
</dbReference>
<evidence type="ECO:0000313" key="2">
    <source>
        <dbReference type="EMBL" id="SEQ00253.1"/>
    </source>
</evidence>
<feature type="domain" description="Cyclic nucleotide-binding" evidence="1">
    <location>
        <begin position="1"/>
        <end position="107"/>
    </location>
</feature>
<dbReference type="RefSeq" id="WP_074641212.1">
    <property type="nucleotide sequence ID" value="NZ_FOFU01000002.1"/>
</dbReference>
<reference evidence="2 3" key="1">
    <citation type="submission" date="2016-10" db="EMBL/GenBank/DDBJ databases">
        <authorList>
            <person name="de Groot N.N."/>
        </authorList>
    </citation>
    <scope>NUCLEOTIDE SEQUENCE [LARGE SCALE GENOMIC DNA]</scope>
    <source>
        <strain evidence="2 3">B25</strain>
    </source>
</reference>
<accession>A0A1H9CHP7</accession>
<feature type="domain" description="Cyclic nucleotide-binding" evidence="1">
    <location>
        <begin position="191"/>
        <end position="291"/>
    </location>
</feature>
<dbReference type="GO" id="GO:0003700">
    <property type="term" value="F:DNA-binding transcription factor activity"/>
    <property type="evidence" value="ECO:0007669"/>
    <property type="project" value="TreeGrafter"/>
</dbReference>
<dbReference type="eggNOG" id="COG0664">
    <property type="taxonomic scope" value="Bacteria"/>
</dbReference>
<dbReference type="PANTHER" id="PTHR24567">
    <property type="entry name" value="CRP FAMILY TRANSCRIPTIONAL REGULATORY PROTEIN"/>
    <property type="match status" value="1"/>
</dbReference>
<dbReference type="STRING" id="163.SAMN04487775_10665"/>
<evidence type="ECO:0000313" key="3">
    <source>
        <dbReference type="Proteomes" id="UP000182360"/>
    </source>
</evidence>
<keyword evidence="3" id="KW-1185">Reference proteome</keyword>
<protein>
    <submittedName>
        <fullName evidence="2">Cyclic nucleotide-binding protein</fullName>
    </submittedName>
</protein>
<dbReference type="SUPFAM" id="SSF46785">
    <property type="entry name" value="Winged helix' DNA-binding domain"/>
    <property type="match status" value="1"/>
</dbReference>
<gene>
    <name evidence="2" type="ORF">SAMN04487977_102169</name>
</gene>
<name>A0A1H9CHP7_9SPIR</name>
<evidence type="ECO:0000259" key="1">
    <source>
        <dbReference type="PROSITE" id="PS50042"/>
    </source>
</evidence>
<dbReference type="SMART" id="SM00100">
    <property type="entry name" value="cNMP"/>
    <property type="match status" value="1"/>
</dbReference>
<dbReference type="CDD" id="cd00038">
    <property type="entry name" value="CAP_ED"/>
    <property type="match status" value="2"/>
</dbReference>
<dbReference type="Pfam" id="PF00027">
    <property type="entry name" value="cNMP_binding"/>
    <property type="match status" value="2"/>
</dbReference>